<dbReference type="RefSeq" id="WP_058426649.1">
    <property type="nucleotide sequence ID" value="NZ_JABUHS010000179.1"/>
</dbReference>
<dbReference type="CDD" id="cd01129">
    <property type="entry name" value="PulE-GspE-like"/>
    <property type="match status" value="1"/>
</dbReference>
<dbReference type="PROSITE" id="PS00662">
    <property type="entry name" value="T2SP_E"/>
    <property type="match status" value="1"/>
</dbReference>
<dbReference type="GO" id="GO:0005524">
    <property type="term" value="F:ATP binding"/>
    <property type="evidence" value="ECO:0007669"/>
    <property type="project" value="UniProtKB-KW"/>
</dbReference>
<evidence type="ECO:0000313" key="6">
    <source>
        <dbReference type="Proteomes" id="UP000543908"/>
    </source>
</evidence>
<dbReference type="Proteomes" id="UP000543908">
    <property type="component" value="Unassembled WGS sequence"/>
</dbReference>
<evidence type="ECO:0000256" key="3">
    <source>
        <dbReference type="ARBA" id="ARBA00022840"/>
    </source>
</evidence>
<keyword evidence="2" id="KW-0547">Nucleotide-binding</keyword>
<dbReference type="InterPro" id="IPR027417">
    <property type="entry name" value="P-loop_NTPase"/>
</dbReference>
<sequence length="545" mass="60105">MSELTQKWQALAAKRGVTLADYLLDVLDKAPDQLIAIAHPLGLQAIAPDNLVENWRFDRLALPQALIHNVLPVDYQGKTYLVLGDPFALAIRYWLQSSGTLRQLPLAMSLPGAVKAQLALAEASQRVMQPFGEDDENARVSQAAQEISLSSIARDDNPVVRLVNSMLFDALQSRASDIHVETNPEGLEIKYRIDGVLQRMGKANGLDMAEQALSRIKVLSELDIGERRVPQDGRFKMKIQGREVDFRVSIMPSIHGEDAVLRILDKSQRGESLNLVNLGLAPDTIACIRDLASEPYGMLVVTGPTGSGKSTTLYAVLSELNTGEQKIITIEDPVEYELARVIQIPVNDKKGLTFARGLRSILRHDPDTIMVGEIRDGETARIAVQAALTGHRVLTSLHANNPFSVLERFRHMEVDTHSVVEALNGVVAQRLVRRVCPDCGEDAEPDPQIARLAHLPDAQLKHGHYREGKGCEACRYTGYRGRLALAEVLTLTDRIKEGLLTRSSASTLRELAREAGHVFIRDIALAHAAQGDTTLKEIHRVISLY</sequence>
<keyword evidence="3" id="KW-0067">ATP-binding</keyword>
<name>A0A7Y8RQ64_9PSED</name>
<dbReference type="InterPro" id="IPR003593">
    <property type="entry name" value="AAA+_ATPase"/>
</dbReference>
<dbReference type="SMART" id="SM00382">
    <property type="entry name" value="AAA"/>
    <property type="match status" value="1"/>
</dbReference>
<dbReference type="SUPFAM" id="SSF52540">
    <property type="entry name" value="P-loop containing nucleoside triphosphate hydrolases"/>
    <property type="match status" value="1"/>
</dbReference>
<comment type="caution">
    <text evidence="5">The sequence shown here is derived from an EMBL/GenBank/DDBJ whole genome shotgun (WGS) entry which is preliminary data.</text>
</comment>
<evidence type="ECO:0000256" key="2">
    <source>
        <dbReference type="ARBA" id="ARBA00022741"/>
    </source>
</evidence>
<organism evidence="5 6">
    <name type="scientific">Pseudomonas allii</name>
    <dbReference type="NCBI Taxonomy" id="2740531"/>
    <lineage>
        <taxon>Bacteria</taxon>
        <taxon>Pseudomonadati</taxon>
        <taxon>Pseudomonadota</taxon>
        <taxon>Gammaproteobacteria</taxon>
        <taxon>Pseudomonadales</taxon>
        <taxon>Pseudomonadaceae</taxon>
        <taxon>Pseudomonas</taxon>
    </lineage>
</organism>
<accession>A0A7Y8RQ64</accession>
<proteinExistence type="inferred from homology"/>
<dbReference type="Gene3D" id="3.30.450.90">
    <property type="match status" value="1"/>
</dbReference>
<dbReference type="PANTHER" id="PTHR30258:SF1">
    <property type="entry name" value="PROTEIN TRANSPORT PROTEIN HOFB HOMOLOG"/>
    <property type="match status" value="1"/>
</dbReference>
<evidence type="ECO:0000313" key="5">
    <source>
        <dbReference type="EMBL" id="NWN63137.1"/>
    </source>
</evidence>
<dbReference type="PANTHER" id="PTHR30258">
    <property type="entry name" value="TYPE II SECRETION SYSTEM PROTEIN GSPE-RELATED"/>
    <property type="match status" value="1"/>
</dbReference>
<dbReference type="EMBL" id="JABUHS010000179">
    <property type="protein sequence ID" value="NWN63137.1"/>
    <property type="molecule type" value="Genomic_DNA"/>
</dbReference>
<dbReference type="Gene3D" id="3.40.50.300">
    <property type="entry name" value="P-loop containing nucleotide triphosphate hydrolases"/>
    <property type="match status" value="1"/>
</dbReference>
<evidence type="ECO:0000259" key="4">
    <source>
        <dbReference type="PROSITE" id="PS00662"/>
    </source>
</evidence>
<dbReference type="Pfam" id="PF00437">
    <property type="entry name" value="T2SSE"/>
    <property type="match status" value="1"/>
</dbReference>
<dbReference type="AlphaFoldDB" id="A0A7Y8RQ64"/>
<dbReference type="GO" id="GO:0016887">
    <property type="term" value="F:ATP hydrolysis activity"/>
    <property type="evidence" value="ECO:0007669"/>
    <property type="project" value="TreeGrafter"/>
</dbReference>
<evidence type="ECO:0000256" key="1">
    <source>
        <dbReference type="ARBA" id="ARBA00006611"/>
    </source>
</evidence>
<reference evidence="5 6" key="1">
    <citation type="submission" date="2020-05" db="EMBL/GenBank/DDBJ databases">
        <title>Onion-isolated Pseudomonas sp.</title>
        <authorList>
            <person name="Fujikawa T."/>
            <person name="Sawada H."/>
        </authorList>
    </citation>
    <scope>NUCLEOTIDE SEQUENCE [LARGE SCALE GENOMIC DNA]</scope>
    <source>
        <strain evidence="5 6">MAFF 301512</strain>
    </source>
</reference>
<feature type="domain" description="Bacterial type II secretion system protein E" evidence="4">
    <location>
        <begin position="362"/>
        <end position="376"/>
    </location>
</feature>
<protein>
    <submittedName>
        <fullName evidence="5">Type II/IV secretion system protein</fullName>
    </submittedName>
</protein>
<dbReference type="GO" id="GO:0005886">
    <property type="term" value="C:plasma membrane"/>
    <property type="evidence" value="ECO:0007669"/>
    <property type="project" value="TreeGrafter"/>
</dbReference>
<comment type="similarity">
    <text evidence="1">Belongs to the GSP E family.</text>
</comment>
<dbReference type="InterPro" id="IPR001482">
    <property type="entry name" value="T2SS/T4SS_dom"/>
</dbReference>
<gene>
    <name evidence="5" type="ORF">HT123_19470</name>
</gene>